<evidence type="ECO:0000259" key="3">
    <source>
        <dbReference type="Pfam" id="PF03703"/>
    </source>
</evidence>
<organism evidence="4 5">
    <name type="scientific">Actinoallomurus acaciae</name>
    <dbReference type="NCBI Taxonomy" id="502577"/>
    <lineage>
        <taxon>Bacteria</taxon>
        <taxon>Bacillati</taxon>
        <taxon>Actinomycetota</taxon>
        <taxon>Actinomycetes</taxon>
        <taxon>Streptosporangiales</taxon>
        <taxon>Thermomonosporaceae</taxon>
        <taxon>Actinoallomurus</taxon>
    </lineage>
</organism>
<feature type="region of interest" description="Disordered" evidence="1">
    <location>
        <begin position="155"/>
        <end position="180"/>
    </location>
</feature>
<dbReference type="PANTHER" id="PTHR34473:SF2">
    <property type="entry name" value="UPF0699 TRANSMEMBRANE PROTEIN YDBT"/>
    <property type="match status" value="1"/>
</dbReference>
<evidence type="ECO:0000256" key="2">
    <source>
        <dbReference type="SAM" id="Phobius"/>
    </source>
</evidence>
<feature type="compositionally biased region" description="Low complexity" evidence="1">
    <location>
        <begin position="160"/>
        <end position="173"/>
    </location>
</feature>
<accession>A0ABV5YKT9</accession>
<name>A0ABV5YKT9_9ACTN</name>
<gene>
    <name evidence="4" type="ORF">ACFFNX_26175</name>
</gene>
<dbReference type="RefSeq" id="WP_378207641.1">
    <property type="nucleotide sequence ID" value="NZ_JBHLZP010000218.1"/>
</dbReference>
<keyword evidence="2" id="KW-0472">Membrane</keyword>
<dbReference type="Pfam" id="PF03703">
    <property type="entry name" value="bPH_2"/>
    <property type="match status" value="1"/>
</dbReference>
<comment type="caution">
    <text evidence="4">The sequence shown here is derived from an EMBL/GenBank/DDBJ whole genome shotgun (WGS) entry which is preliminary data.</text>
</comment>
<protein>
    <submittedName>
        <fullName evidence="4">PH domain-containing protein</fullName>
    </submittedName>
</protein>
<feature type="domain" description="YdbS-like PH" evidence="3">
    <location>
        <begin position="71"/>
        <end position="150"/>
    </location>
</feature>
<evidence type="ECO:0000313" key="4">
    <source>
        <dbReference type="EMBL" id="MFB9835673.1"/>
    </source>
</evidence>
<sequence>MTPGSPANPWERLDVRLIPVHLSLLAAPPASFGGTLLITGGGLGLQALITLGSILVTFLTVAGFGLMRFLTTRYRITGERIELRSGLLFRSERTLPLDRVRSVDLSANPVQRVFGLTSVRIGTGEQTAASGRRLTLDGLGRARAGELRRVILSRRDTAAGRRPTTTRSPRWTGPGSGTDC</sequence>
<dbReference type="InterPro" id="IPR005182">
    <property type="entry name" value="YdbS-like_PH"/>
</dbReference>
<keyword evidence="2" id="KW-1133">Transmembrane helix</keyword>
<dbReference type="Proteomes" id="UP001589627">
    <property type="component" value="Unassembled WGS sequence"/>
</dbReference>
<evidence type="ECO:0000313" key="5">
    <source>
        <dbReference type="Proteomes" id="UP001589627"/>
    </source>
</evidence>
<evidence type="ECO:0000256" key="1">
    <source>
        <dbReference type="SAM" id="MobiDB-lite"/>
    </source>
</evidence>
<keyword evidence="5" id="KW-1185">Reference proteome</keyword>
<dbReference type="EMBL" id="JBHLZP010000218">
    <property type="protein sequence ID" value="MFB9835673.1"/>
    <property type="molecule type" value="Genomic_DNA"/>
</dbReference>
<dbReference type="PANTHER" id="PTHR34473">
    <property type="entry name" value="UPF0699 TRANSMEMBRANE PROTEIN YDBS"/>
    <property type="match status" value="1"/>
</dbReference>
<feature type="transmembrane region" description="Helical" evidence="2">
    <location>
        <begin position="45"/>
        <end position="70"/>
    </location>
</feature>
<feature type="transmembrane region" description="Helical" evidence="2">
    <location>
        <begin position="20"/>
        <end position="39"/>
    </location>
</feature>
<proteinExistence type="predicted"/>
<reference evidence="4 5" key="1">
    <citation type="submission" date="2024-09" db="EMBL/GenBank/DDBJ databases">
        <authorList>
            <person name="Sun Q."/>
            <person name="Mori K."/>
        </authorList>
    </citation>
    <scope>NUCLEOTIDE SEQUENCE [LARGE SCALE GENOMIC DNA]</scope>
    <source>
        <strain evidence="4 5">TBRC 0563</strain>
    </source>
</reference>
<keyword evidence="2" id="KW-0812">Transmembrane</keyword>